<evidence type="ECO:0000313" key="2">
    <source>
        <dbReference type="Proteomes" id="UP000004095"/>
    </source>
</evidence>
<dbReference type="OrthoDB" id="3239593at2"/>
<sequence length="411" mass="46987">MKHTFTIRQILFLLILGVLYACGGKSAKQQANPDLNKLSWSQIEAQAKGQTVNLMMWMGDPLINAYMKKFVQAQLKEKYDIRLNIISGQGKEILSTLIAEKEAGKTNSEIDMMWINGETFFQLKQIKALYGPFTAQLPNARLINFNSRFINTDFQQPVDGMECPWGNVQLALIYNSNQVKNPPKNLKELEQFVKAHPGKFTLGTEFTGITLLKSMLIALANDPKDLYGKFDQAKYDQYSAKLWQYLRRLKPYLWKAGKTFPSTLAAMHQMFANGELWFTMSNNDCEVDNKIAQGTFPAWARAYVLESGTIQNSHYLGITQTSPNKAAAMVAINYMISPEAQYEKFKPATWGDGTVLAMEKLPKNWQDKFAQLPTRKYAPKRADIQQYALVELAPEYMIKLHEDFRKEIIRQ</sequence>
<comment type="caution">
    <text evidence="1">The sequence shown here is derived from an EMBL/GenBank/DDBJ whole genome shotgun (WGS) entry which is preliminary data.</text>
</comment>
<dbReference type="InterPro" id="IPR027020">
    <property type="entry name" value="YnjB"/>
</dbReference>
<dbReference type="Gene3D" id="3.40.190.10">
    <property type="entry name" value="Periplasmic binding protein-like II"/>
    <property type="match status" value="2"/>
</dbReference>
<dbReference type="PANTHER" id="PTHR42779:SF1">
    <property type="entry name" value="PROTEIN YNJB"/>
    <property type="match status" value="1"/>
</dbReference>
<dbReference type="SUPFAM" id="SSF53850">
    <property type="entry name" value="Periplasmic binding protein-like II"/>
    <property type="match status" value="1"/>
</dbReference>
<reference evidence="1 2" key="1">
    <citation type="submission" date="2007-01" db="EMBL/GenBank/DDBJ databases">
        <authorList>
            <person name="Haygood M."/>
            <person name="Podell S."/>
            <person name="Anderson C."/>
            <person name="Hopkinson B."/>
            <person name="Roe K."/>
            <person name="Barbeau K."/>
            <person name="Gaasterland T."/>
            <person name="Ferriera S."/>
            <person name="Johnson J."/>
            <person name="Kravitz S."/>
            <person name="Beeson K."/>
            <person name="Sutton G."/>
            <person name="Rogers Y.-H."/>
            <person name="Friedman R."/>
            <person name="Frazier M."/>
            <person name="Venter J.C."/>
        </authorList>
    </citation>
    <scope>NUCLEOTIDE SEQUENCE [LARGE SCALE GENOMIC DNA]</scope>
    <source>
        <strain evidence="1 2">ATCC 23134</strain>
    </source>
</reference>
<dbReference type="RefSeq" id="WP_002700823.1">
    <property type="nucleotide sequence ID" value="NZ_AAWS01000033.1"/>
</dbReference>
<dbReference type="EMBL" id="AAWS01000033">
    <property type="protein sequence ID" value="EAY26541.1"/>
    <property type="molecule type" value="Genomic_DNA"/>
</dbReference>
<dbReference type="AlphaFoldDB" id="A1ZSX7"/>
<dbReference type="InterPro" id="IPR006059">
    <property type="entry name" value="SBP"/>
</dbReference>
<dbReference type="Proteomes" id="UP000004095">
    <property type="component" value="Unassembled WGS sequence"/>
</dbReference>
<dbReference type="Pfam" id="PF13416">
    <property type="entry name" value="SBP_bac_8"/>
    <property type="match status" value="1"/>
</dbReference>
<organism evidence="1 2">
    <name type="scientific">Microscilla marina ATCC 23134</name>
    <dbReference type="NCBI Taxonomy" id="313606"/>
    <lineage>
        <taxon>Bacteria</taxon>
        <taxon>Pseudomonadati</taxon>
        <taxon>Bacteroidota</taxon>
        <taxon>Cytophagia</taxon>
        <taxon>Cytophagales</taxon>
        <taxon>Microscillaceae</taxon>
        <taxon>Microscilla</taxon>
    </lineage>
</organism>
<dbReference type="PANTHER" id="PTHR42779">
    <property type="entry name" value="PROTEIN YNJB"/>
    <property type="match status" value="1"/>
</dbReference>
<keyword evidence="2" id="KW-1185">Reference proteome</keyword>
<dbReference type="PROSITE" id="PS51257">
    <property type="entry name" value="PROKAR_LIPOPROTEIN"/>
    <property type="match status" value="1"/>
</dbReference>
<dbReference type="NCBIfam" id="NF008633">
    <property type="entry name" value="PRK11622.1"/>
    <property type="match status" value="1"/>
</dbReference>
<name>A1ZSX7_MICM2</name>
<evidence type="ECO:0000313" key="1">
    <source>
        <dbReference type="EMBL" id="EAY26541.1"/>
    </source>
</evidence>
<dbReference type="eggNOG" id="COG4134">
    <property type="taxonomic scope" value="Bacteria"/>
</dbReference>
<accession>A1ZSX7</accession>
<proteinExistence type="predicted"/>
<protein>
    <submittedName>
        <fullName evidence="1">Protein YnjB</fullName>
    </submittedName>
</protein>
<gene>
    <name evidence="1" type="ORF">M23134_01711</name>
</gene>
<dbReference type="PIRSF" id="PIRSF029172">
    <property type="entry name" value="UCP029172_ABC_sbc_YnjB"/>
    <property type="match status" value="1"/>
</dbReference>